<evidence type="ECO:0000313" key="1">
    <source>
        <dbReference type="EMBL" id="PSR77416.1"/>
    </source>
</evidence>
<accession>A0A2T2ZUZ6</accession>
<reference evidence="1 2" key="1">
    <citation type="journal article" date="2018" name="Mycol. Prog.">
        <title>Coniella lustricola, a new species from submerged detritus.</title>
        <authorList>
            <person name="Raudabaugh D.B."/>
            <person name="Iturriaga T."/>
            <person name="Carver A."/>
            <person name="Mondo S."/>
            <person name="Pangilinan J."/>
            <person name="Lipzen A."/>
            <person name="He G."/>
            <person name="Amirebrahimi M."/>
            <person name="Grigoriev I.V."/>
            <person name="Miller A.N."/>
        </authorList>
    </citation>
    <scope>NUCLEOTIDE SEQUENCE [LARGE SCALE GENOMIC DNA]</scope>
    <source>
        <strain evidence="1 2">B22-T-1</strain>
    </source>
</reference>
<gene>
    <name evidence="1" type="ORF">BD289DRAFT_147069</name>
</gene>
<keyword evidence="2" id="KW-1185">Reference proteome</keyword>
<proteinExistence type="predicted"/>
<evidence type="ECO:0000313" key="2">
    <source>
        <dbReference type="Proteomes" id="UP000241462"/>
    </source>
</evidence>
<sequence>MPSFPSLQEAAELASSSSQSGHAPQASRHLFPFIFAGGPNLLSVTILCYFHCLGRLLCVFFPFFGGERLSQGFNPSEPRQCAFLGTRRPRVFVDLVGIESLSSFSLVATTSYLPHLFVDLVGIQSLPSFSSAATTSRLPLVLQLLDIVANCWGHSPSTSVCWLSEPTAWFSRYSRQVTKKHDGTSTARFASRLRSPGGSNNVMGGGGKIYVSHPSSKKASVCLTELCLPKPAWRQFWWLRRMRSSCFEALQKPLYSRLAFTSLLAPEMLRARGQSGTRCPAYD</sequence>
<name>A0A2T2ZUZ6_9PEZI</name>
<dbReference type="InParanoid" id="A0A2T2ZUZ6"/>
<dbReference type="EMBL" id="KZ678655">
    <property type="protein sequence ID" value="PSR77416.1"/>
    <property type="molecule type" value="Genomic_DNA"/>
</dbReference>
<protein>
    <submittedName>
        <fullName evidence="1">Uncharacterized protein</fullName>
    </submittedName>
</protein>
<dbReference type="AlphaFoldDB" id="A0A2T2ZUZ6"/>
<organism evidence="1 2">
    <name type="scientific">Coniella lustricola</name>
    <dbReference type="NCBI Taxonomy" id="2025994"/>
    <lineage>
        <taxon>Eukaryota</taxon>
        <taxon>Fungi</taxon>
        <taxon>Dikarya</taxon>
        <taxon>Ascomycota</taxon>
        <taxon>Pezizomycotina</taxon>
        <taxon>Sordariomycetes</taxon>
        <taxon>Sordariomycetidae</taxon>
        <taxon>Diaporthales</taxon>
        <taxon>Schizoparmaceae</taxon>
        <taxon>Coniella</taxon>
    </lineage>
</organism>
<dbReference type="Proteomes" id="UP000241462">
    <property type="component" value="Unassembled WGS sequence"/>
</dbReference>